<evidence type="ECO:0000313" key="3">
    <source>
        <dbReference type="Proteomes" id="UP000534783"/>
    </source>
</evidence>
<keyword evidence="1" id="KW-0472">Membrane</keyword>
<name>A0A7X6DTC9_9BACT</name>
<evidence type="ECO:0000313" key="2">
    <source>
        <dbReference type="EMBL" id="NKE72945.1"/>
    </source>
</evidence>
<accession>A0A7X6DTC9</accession>
<proteinExistence type="predicted"/>
<keyword evidence="1" id="KW-0812">Transmembrane</keyword>
<protein>
    <submittedName>
        <fullName evidence="2">Uncharacterized protein</fullName>
    </submittedName>
</protein>
<evidence type="ECO:0000256" key="1">
    <source>
        <dbReference type="SAM" id="Phobius"/>
    </source>
</evidence>
<sequence>MATETGSKTIVAPGIDALFDIMHKYGAIILLFSVLGFFAYVQFNVTTFIPGSAWSVPAAAPAEAPK</sequence>
<reference evidence="2 3" key="1">
    <citation type="journal article" date="2020" name="Nature">
        <title>Bacterial chemolithoautotrophy via manganese oxidation.</title>
        <authorList>
            <person name="Yu H."/>
            <person name="Leadbetter J.R."/>
        </authorList>
    </citation>
    <scope>NUCLEOTIDE SEQUENCE [LARGE SCALE GENOMIC DNA]</scope>
    <source>
        <strain evidence="2 3">Mn-1</strain>
    </source>
</reference>
<feature type="transmembrane region" description="Helical" evidence="1">
    <location>
        <begin position="25"/>
        <end position="43"/>
    </location>
</feature>
<dbReference type="RefSeq" id="WP_168062874.1">
    <property type="nucleotide sequence ID" value="NZ_VTOW01000004.1"/>
</dbReference>
<organism evidence="2 3">
    <name type="scientific">Candidatus Manganitrophus noduliformans</name>
    <dbReference type="NCBI Taxonomy" id="2606439"/>
    <lineage>
        <taxon>Bacteria</taxon>
        <taxon>Pseudomonadati</taxon>
        <taxon>Nitrospirota</taxon>
        <taxon>Nitrospiria</taxon>
        <taxon>Candidatus Troglogloeales</taxon>
        <taxon>Candidatus Manganitrophaceae</taxon>
        <taxon>Candidatus Manganitrophus</taxon>
    </lineage>
</organism>
<dbReference type="AlphaFoldDB" id="A0A7X6DTC9"/>
<comment type="caution">
    <text evidence="2">The sequence shown here is derived from an EMBL/GenBank/DDBJ whole genome shotgun (WGS) entry which is preliminary data.</text>
</comment>
<keyword evidence="1" id="KW-1133">Transmembrane helix</keyword>
<dbReference type="Proteomes" id="UP000534783">
    <property type="component" value="Unassembled WGS sequence"/>
</dbReference>
<gene>
    <name evidence="2" type="ORF">MNODULE_19515</name>
</gene>
<dbReference type="EMBL" id="VTOW01000004">
    <property type="protein sequence ID" value="NKE72945.1"/>
    <property type="molecule type" value="Genomic_DNA"/>
</dbReference>
<keyword evidence="3" id="KW-1185">Reference proteome</keyword>